<evidence type="ECO:0000259" key="8">
    <source>
        <dbReference type="Pfam" id="PF07715"/>
    </source>
</evidence>
<dbReference type="RefSeq" id="WP_082720104.1">
    <property type="nucleotide sequence ID" value="NZ_JBHSCR010000003.1"/>
</dbReference>
<keyword evidence="4" id="KW-0812">Transmembrane</keyword>
<dbReference type="PANTHER" id="PTHR30069:SF46">
    <property type="entry name" value="OAR PROTEIN"/>
    <property type="match status" value="1"/>
</dbReference>
<dbReference type="InterPro" id="IPR036942">
    <property type="entry name" value="Beta-barrel_TonB_sf"/>
</dbReference>
<protein>
    <submittedName>
        <fullName evidence="10">TonB-dependent receptor domain-containing protein</fullName>
    </submittedName>
</protein>
<evidence type="ECO:0000313" key="10">
    <source>
        <dbReference type="EMBL" id="MFC4347390.1"/>
    </source>
</evidence>
<evidence type="ECO:0000256" key="1">
    <source>
        <dbReference type="ARBA" id="ARBA00004571"/>
    </source>
</evidence>
<keyword evidence="11" id="KW-1185">Reference proteome</keyword>
<dbReference type="SUPFAM" id="SSF49452">
    <property type="entry name" value="Starch-binding domain-like"/>
    <property type="match status" value="1"/>
</dbReference>
<dbReference type="Gene3D" id="2.40.170.20">
    <property type="entry name" value="TonB-dependent receptor, beta-barrel domain"/>
    <property type="match status" value="1"/>
</dbReference>
<keyword evidence="2" id="KW-0813">Transport</keyword>
<gene>
    <name evidence="10" type="ORF">ACFO5Q_05990</name>
</gene>
<evidence type="ECO:0000256" key="7">
    <source>
        <dbReference type="SAM" id="SignalP"/>
    </source>
</evidence>
<dbReference type="InterPro" id="IPR013784">
    <property type="entry name" value="Carb-bd-like_fold"/>
</dbReference>
<reference evidence="11" key="1">
    <citation type="journal article" date="2019" name="Int. J. Syst. Evol. Microbiol.">
        <title>The Global Catalogue of Microorganisms (GCM) 10K type strain sequencing project: providing services to taxonomists for standard genome sequencing and annotation.</title>
        <authorList>
            <consortium name="The Broad Institute Genomics Platform"/>
            <consortium name="The Broad Institute Genome Sequencing Center for Infectious Disease"/>
            <person name="Wu L."/>
            <person name="Ma J."/>
        </authorList>
    </citation>
    <scope>NUCLEOTIDE SEQUENCE [LARGE SCALE GENOMIC DNA]</scope>
    <source>
        <strain evidence="11">CGMCC 1.15304</strain>
    </source>
</reference>
<dbReference type="Pfam" id="PF07715">
    <property type="entry name" value="Plug"/>
    <property type="match status" value="1"/>
</dbReference>
<evidence type="ECO:0000259" key="9">
    <source>
        <dbReference type="Pfam" id="PF25183"/>
    </source>
</evidence>
<dbReference type="SUPFAM" id="SSF56935">
    <property type="entry name" value="Porins"/>
    <property type="match status" value="1"/>
</dbReference>
<evidence type="ECO:0000256" key="5">
    <source>
        <dbReference type="ARBA" id="ARBA00023136"/>
    </source>
</evidence>
<keyword evidence="10" id="KW-0675">Receptor</keyword>
<dbReference type="InterPro" id="IPR057601">
    <property type="entry name" value="Oar-like_b-barrel"/>
</dbReference>
<comment type="subcellular location">
    <subcellularLocation>
        <location evidence="1">Cell outer membrane</location>
        <topology evidence="1">Multi-pass membrane protein</topology>
    </subcellularLocation>
</comment>
<dbReference type="PANTHER" id="PTHR30069">
    <property type="entry name" value="TONB-DEPENDENT OUTER MEMBRANE RECEPTOR"/>
    <property type="match status" value="1"/>
</dbReference>
<dbReference type="Pfam" id="PF13620">
    <property type="entry name" value="CarboxypepD_reg"/>
    <property type="match status" value="1"/>
</dbReference>
<dbReference type="InterPro" id="IPR039426">
    <property type="entry name" value="TonB-dep_rcpt-like"/>
</dbReference>
<evidence type="ECO:0000256" key="4">
    <source>
        <dbReference type="ARBA" id="ARBA00022692"/>
    </source>
</evidence>
<keyword evidence="3" id="KW-1134">Transmembrane beta strand</keyword>
<feature type="signal peptide" evidence="7">
    <location>
        <begin position="1"/>
        <end position="26"/>
    </location>
</feature>
<dbReference type="Gene3D" id="2.170.130.10">
    <property type="entry name" value="TonB-dependent receptor, plug domain"/>
    <property type="match status" value="1"/>
</dbReference>
<sequence>MKRQMRAALCSSVALAAMAASVPVIAQEITSSIRGSVVDTSGNAQSGVEVVVIHVPTGSRSTFSTNASGAFVARGLRPGGPYTVATIVNGNETVQYEGLILNVSEPLPLTLYVAGAGAGVEEIEVTAARIQAMRAGGASSYGSERIAELPSIGRDIKDTIRQNPFVDIGTGSGAAISIGGGNNRFNSLTVDGVRQDDDFGLNGNGYPTQRSPISLDTVEQVGVSPAPFNVEFGKFTGGQINVVTKSGTNEFHGTAFYQYRNDSTAGDKSVTLEGEDFDVDLGDFTNKFYGATLGGPIIKDKLFFFAAYEKFEGSTPNTIGAEGSGFASEVQGVTQADVERIDQIASSVYGIDNQFSDTGGIPETDEKIFLKLDWNINDNHRAFASYQKTDGNSLSQTDHGGNRFSYKSHWYNRSEKLEAYNFQLFSDWTDNFSTEVKISRKRNETGQVGLALDQGIGEIQINTEGGGRVYLGIDDSRHSNALNNTTWQGKFKAELLAGDHTMTFGYELDSVDVFNLFIQETRGEWRFGSIDEFEAGTPDFLIYQNAITNNPDDGAAEFNLTTHTMYLQDRWDVNDKLTLTYGLRADVYSQQKSPNENPNFIARHGFSNATSLNHKTLIQPRLSFTYDIDDKTLVRGGVGRFGGGDPLVWVSNSYSLDGVTIDSEFVTDPDIINGLDFRSIPQVIQDALEPGNGNTSVIDPDYKIPSIWKMNLAVERYFDLGALGEDWHFTAEAIWSRNKNPVDWKELRRSVALTAADGSPIYDQPGGFDLMLTNNTGGGSNVYAVSFDKSWDNGFSVWGSYTYTDAFIANEGTSSTAQSNFNFAAHLDRNNRAVGTSPFERPHQIKLGATMRKDFWEDNFTTVSLFYTGRSGRPYSITLDEFMQFGGDRNIDSGDGHLVYVPLETETAVLGTAGADTAKVVFANSDVQADFNNLVNNFGLKRGQSVDLQGERAPWTNDLDLRISQEVPVGRYGKIELWMDMQNVLNFINNGWGEVYESNFAQQAMVDALVNQSTGQFLYTNVEDAPFLTFRDVDSVWTVQFGVKYKF</sequence>
<organism evidence="10 11">
    <name type="scientific">Kordiimonas lipolytica</name>
    <dbReference type="NCBI Taxonomy" id="1662421"/>
    <lineage>
        <taxon>Bacteria</taxon>
        <taxon>Pseudomonadati</taxon>
        <taxon>Pseudomonadota</taxon>
        <taxon>Alphaproteobacteria</taxon>
        <taxon>Kordiimonadales</taxon>
        <taxon>Kordiimonadaceae</taxon>
        <taxon>Kordiimonas</taxon>
    </lineage>
</organism>
<evidence type="ECO:0000313" key="11">
    <source>
        <dbReference type="Proteomes" id="UP001595776"/>
    </source>
</evidence>
<feature type="chain" id="PRO_5047146010" evidence="7">
    <location>
        <begin position="27"/>
        <end position="1047"/>
    </location>
</feature>
<evidence type="ECO:0000256" key="3">
    <source>
        <dbReference type="ARBA" id="ARBA00022452"/>
    </source>
</evidence>
<keyword evidence="5" id="KW-0472">Membrane</keyword>
<dbReference type="InterPro" id="IPR012910">
    <property type="entry name" value="Plug_dom"/>
</dbReference>
<dbReference type="Proteomes" id="UP001595776">
    <property type="component" value="Unassembled WGS sequence"/>
</dbReference>
<name>A0ABV8U8G0_9PROT</name>
<keyword evidence="7" id="KW-0732">Signal</keyword>
<evidence type="ECO:0000256" key="2">
    <source>
        <dbReference type="ARBA" id="ARBA00022448"/>
    </source>
</evidence>
<evidence type="ECO:0000256" key="6">
    <source>
        <dbReference type="ARBA" id="ARBA00023237"/>
    </source>
</evidence>
<proteinExistence type="predicted"/>
<dbReference type="Pfam" id="PF25183">
    <property type="entry name" value="OMP_b-brl_4"/>
    <property type="match status" value="1"/>
</dbReference>
<comment type="caution">
    <text evidence="10">The sequence shown here is derived from an EMBL/GenBank/DDBJ whole genome shotgun (WGS) entry which is preliminary data.</text>
</comment>
<dbReference type="InterPro" id="IPR037066">
    <property type="entry name" value="Plug_dom_sf"/>
</dbReference>
<feature type="domain" description="TonB-dependent receptor plug" evidence="8">
    <location>
        <begin position="139"/>
        <end position="235"/>
    </location>
</feature>
<feature type="domain" description="TonB-dependent transporter Oar-like beta-barrel" evidence="9">
    <location>
        <begin position="243"/>
        <end position="989"/>
    </location>
</feature>
<accession>A0ABV8U8G0</accession>
<dbReference type="EMBL" id="JBHSCR010000003">
    <property type="protein sequence ID" value="MFC4347390.1"/>
    <property type="molecule type" value="Genomic_DNA"/>
</dbReference>
<keyword evidence="6" id="KW-0998">Cell outer membrane</keyword>